<evidence type="ECO:0000256" key="3">
    <source>
        <dbReference type="ARBA" id="ARBA00022771"/>
    </source>
</evidence>
<feature type="compositionally biased region" description="Basic residues" evidence="7">
    <location>
        <begin position="134"/>
        <end position="148"/>
    </location>
</feature>
<feature type="domain" description="C2H2-type" evidence="8">
    <location>
        <begin position="193"/>
        <end position="220"/>
    </location>
</feature>
<feature type="binding site" evidence="6">
    <location>
        <position position="5"/>
    </location>
    <ligand>
        <name>Zn(2+)</name>
        <dbReference type="ChEBI" id="CHEBI:29105"/>
    </ligand>
</feature>
<dbReference type="Pfam" id="PF23561">
    <property type="entry name" value="zf-C2H2_15"/>
    <property type="match status" value="1"/>
</dbReference>
<evidence type="ECO:0000256" key="6">
    <source>
        <dbReference type="PROSITE-ProRule" id="PRU01263"/>
    </source>
</evidence>
<name>A0A6J1LJA5_DROHY</name>
<dbReference type="SUPFAM" id="SSF57667">
    <property type="entry name" value="beta-beta-alpha zinc fingers"/>
    <property type="match status" value="3"/>
</dbReference>
<dbReference type="AlphaFoldDB" id="A0A6J1LJA5"/>
<dbReference type="PANTHER" id="PTHR23235">
    <property type="entry name" value="KRUEPPEL-LIKE TRANSCRIPTION FACTOR"/>
    <property type="match status" value="1"/>
</dbReference>
<dbReference type="Pfam" id="PF00096">
    <property type="entry name" value="zf-C2H2"/>
    <property type="match status" value="2"/>
</dbReference>
<evidence type="ECO:0000256" key="2">
    <source>
        <dbReference type="ARBA" id="ARBA00022737"/>
    </source>
</evidence>
<dbReference type="Gene3D" id="3.30.160.60">
    <property type="entry name" value="Classic Zinc Finger"/>
    <property type="match status" value="5"/>
</dbReference>
<evidence type="ECO:0000256" key="5">
    <source>
        <dbReference type="PROSITE-ProRule" id="PRU00042"/>
    </source>
</evidence>
<dbReference type="SMART" id="SM00355">
    <property type="entry name" value="ZnF_C2H2"/>
    <property type="match status" value="5"/>
</dbReference>
<feature type="domain" description="ZAD" evidence="9">
    <location>
        <begin position="3"/>
        <end position="82"/>
    </location>
</feature>
<feature type="domain" description="C2H2-type" evidence="8">
    <location>
        <begin position="221"/>
        <end position="248"/>
    </location>
</feature>
<dbReference type="GO" id="GO:0000981">
    <property type="term" value="F:DNA-binding transcription factor activity, RNA polymerase II-specific"/>
    <property type="evidence" value="ECO:0007669"/>
    <property type="project" value="TreeGrafter"/>
</dbReference>
<keyword evidence="10" id="KW-1185">Reference proteome</keyword>
<dbReference type="InterPro" id="IPR036236">
    <property type="entry name" value="Znf_C2H2_sf"/>
</dbReference>
<dbReference type="SUPFAM" id="SSF57716">
    <property type="entry name" value="Glucocorticoid receptor-like (DNA-binding domain)"/>
    <property type="match status" value="1"/>
</dbReference>
<dbReference type="PROSITE" id="PS51915">
    <property type="entry name" value="ZAD"/>
    <property type="match status" value="1"/>
</dbReference>
<proteinExistence type="predicted"/>
<dbReference type="GeneID" id="111595276"/>
<organism evidence="10 11">
    <name type="scientific">Drosophila hydei</name>
    <name type="common">Fruit fly</name>
    <dbReference type="NCBI Taxonomy" id="7224"/>
    <lineage>
        <taxon>Eukaryota</taxon>
        <taxon>Metazoa</taxon>
        <taxon>Ecdysozoa</taxon>
        <taxon>Arthropoda</taxon>
        <taxon>Hexapoda</taxon>
        <taxon>Insecta</taxon>
        <taxon>Pterygota</taxon>
        <taxon>Neoptera</taxon>
        <taxon>Endopterygota</taxon>
        <taxon>Diptera</taxon>
        <taxon>Brachycera</taxon>
        <taxon>Muscomorpha</taxon>
        <taxon>Ephydroidea</taxon>
        <taxon>Drosophilidae</taxon>
        <taxon>Drosophila</taxon>
    </lineage>
</organism>
<dbReference type="PANTHER" id="PTHR23235:SF120">
    <property type="entry name" value="KRUPPEL-LIKE FACTOR 15"/>
    <property type="match status" value="1"/>
</dbReference>
<keyword evidence="4 6" id="KW-0862">Zinc</keyword>
<sequence length="457" mass="52492">MDQLCRVCMDNSVTLVDIFAERQQQSTDHPSPSLAEILNEFCEVHQEDCLPQNICLSCVLAAQNAYKFKRTFEDNKQKLLKLLYSTRCADNSSALPFVEAIYNNDRDAVNLSNVKAEPLNEDEAVTNENDVPLKNKKTTKRPTQKRQTSKLLNRRMPQSNGERPYKCKFCEKGFDRKYILGLHEKRHTGEKTHFCDTCGKGFIRAHDLTVHTRVHTGERPFKCPQCPRSYVQNYMLKGHMLQHAHKLDSRVHGQSNNSIRNVGTRIIVPKIRKQKTKSNNARQKNEKTINILERGLRSRIAPVAYEELDIECELVDLETNPIAEQKSKIIEQNFKQKTTKNGSAIIKGRQKHSKSKSVKDRSNKCGGKRKTHYCETCGKGFPRRYGLVTHIRVHTGERPYKCQCCGFAFTQGQALNRHMRRIHSGTKDLLKPTIKRAIVRIARIQLPPRVLTVKCVD</sequence>
<feature type="binding site" evidence="6">
    <location>
        <position position="55"/>
    </location>
    <ligand>
        <name>Zn(2+)</name>
        <dbReference type="ChEBI" id="CHEBI:29105"/>
    </ligand>
</feature>
<protein>
    <submittedName>
        <fullName evidence="11">Zinc finger protein 420</fullName>
    </submittedName>
</protein>
<dbReference type="InterPro" id="IPR013087">
    <property type="entry name" value="Znf_C2H2_type"/>
</dbReference>
<evidence type="ECO:0000256" key="7">
    <source>
        <dbReference type="SAM" id="MobiDB-lite"/>
    </source>
</evidence>
<feature type="region of interest" description="Disordered" evidence="7">
    <location>
        <begin position="121"/>
        <end position="150"/>
    </location>
</feature>
<evidence type="ECO:0000256" key="4">
    <source>
        <dbReference type="ARBA" id="ARBA00022833"/>
    </source>
</evidence>
<dbReference type="RefSeq" id="XP_023164694.1">
    <property type="nucleotide sequence ID" value="XM_023308926.2"/>
</dbReference>
<dbReference type="KEGG" id="dhe:111595276"/>
<evidence type="ECO:0000256" key="1">
    <source>
        <dbReference type="ARBA" id="ARBA00022723"/>
    </source>
</evidence>
<feature type="binding site" evidence="6">
    <location>
        <position position="58"/>
    </location>
    <ligand>
        <name>Zn(2+)</name>
        <dbReference type="ChEBI" id="CHEBI:29105"/>
    </ligand>
</feature>
<evidence type="ECO:0000313" key="10">
    <source>
        <dbReference type="Proteomes" id="UP000504633"/>
    </source>
</evidence>
<dbReference type="GO" id="GO:0005634">
    <property type="term" value="C:nucleus"/>
    <property type="evidence" value="ECO:0007669"/>
    <property type="project" value="InterPro"/>
</dbReference>
<keyword evidence="3 5" id="KW-0863">Zinc-finger</keyword>
<feature type="domain" description="C2H2-type" evidence="8">
    <location>
        <begin position="165"/>
        <end position="192"/>
    </location>
</feature>
<feature type="binding site" evidence="6">
    <location>
        <position position="8"/>
    </location>
    <ligand>
        <name>Zn(2+)</name>
        <dbReference type="ChEBI" id="CHEBI:29105"/>
    </ligand>
</feature>
<dbReference type="Proteomes" id="UP000504633">
    <property type="component" value="Unplaced"/>
</dbReference>
<evidence type="ECO:0000259" key="8">
    <source>
        <dbReference type="PROSITE" id="PS50157"/>
    </source>
</evidence>
<feature type="domain" description="C2H2-type" evidence="8">
    <location>
        <begin position="372"/>
        <end position="399"/>
    </location>
</feature>
<dbReference type="InterPro" id="IPR056436">
    <property type="entry name" value="Znf-C2H2_ZIC1-5/GLI1-3-like"/>
</dbReference>
<dbReference type="InterPro" id="IPR012934">
    <property type="entry name" value="Znf_AD"/>
</dbReference>
<keyword evidence="1 6" id="KW-0479">Metal-binding</keyword>
<feature type="domain" description="C2H2-type" evidence="8">
    <location>
        <begin position="400"/>
        <end position="428"/>
    </location>
</feature>
<evidence type="ECO:0000313" key="11">
    <source>
        <dbReference type="RefSeq" id="XP_023164694.1"/>
    </source>
</evidence>
<dbReference type="Pfam" id="PF07776">
    <property type="entry name" value="zf-AD"/>
    <property type="match status" value="1"/>
</dbReference>
<evidence type="ECO:0000259" key="9">
    <source>
        <dbReference type="PROSITE" id="PS51915"/>
    </source>
</evidence>
<dbReference type="GO" id="GO:0008270">
    <property type="term" value="F:zinc ion binding"/>
    <property type="evidence" value="ECO:0007669"/>
    <property type="project" value="UniProtKB-UniRule"/>
</dbReference>
<dbReference type="PROSITE" id="PS50157">
    <property type="entry name" value="ZINC_FINGER_C2H2_2"/>
    <property type="match status" value="5"/>
</dbReference>
<dbReference type="FunFam" id="3.30.160.60:FF:000446">
    <property type="entry name" value="Zinc finger protein"/>
    <property type="match status" value="2"/>
</dbReference>
<dbReference type="Pfam" id="PF13912">
    <property type="entry name" value="zf-C2H2_6"/>
    <property type="match status" value="1"/>
</dbReference>
<accession>A0A6J1LJA5</accession>
<dbReference type="SMART" id="SM00868">
    <property type="entry name" value="zf-AD"/>
    <property type="match status" value="1"/>
</dbReference>
<dbReference type="GO" id="GO:0000978">
    <property type="term" value="F:RNA polymerase II cis-regulatory region sequence-specific DNA binding"/>
    <property type="evidence" value="ECO:0007669"/>
    <property type="project" value="TreeGrafter"/>
</dbReference>
<gene>
    <name evidence="11" type="primary">LOC111595276</name>
</gene>
<keyword evidence="2" id="KW-0677">Repeat</keyword>
<dbReference type="PROSITE" id="PS00028">
    <property type="entry name" value="ZINC_FINGER_C2H2_1"/>
    <property type="match status" value="5"/>
</dbReference>
<reference evidence="11" key="1">
    <citation type="submission" date="2025-08" db="UniProtKB">
        <authorList>
            <consortium name="RefSeq"/>
        </authorList>
    </citation>
    <scope>IDENTIFICATION</scope>
    <source>
        <strain evidence="11">15085-1641.00</strain>
        <tissue evidence="11">Whole body</tissue>
    </source>
</reference>
<dbReference type="OMA" id="ELDIECE"/>
<dbReference type="FunFam" id="3.30.160.60:FF:002343">
    <property type="entry name" value="Zinc finger protein 33A"/>
    <property type="match status" value="2"/>
</dbReference>
<dbReference type="OrthoDB" id="7847744at2759"/>